<dbReference type="InterPro" id="IPR036467">
    <property type="entry name" value="LS/RS_sf"/>
</dbReference>
<dbReference type="OrthoDB" id="7610at2157"/>
<evidence type="ECO:0000313" key="9">
    <source>
        <dbReference type="Proteomes" id="UP000077066"/>
    </source>
</evidence>
<accession>A0A165ZP21</accession>
<dbReference type="Pfam" id="PF00885">
    <property type="entry name" value="DMRL_synthase"/>
    <property type="match status" value="1"/>
</dbReference>
<evidence type="ECO:0000256" key="1">
    <source>
        <dbReference type="ARBA" id="ARBA00004917"/>
    </source>
</evidence>
<feature type="binding site" evidence="7">
    <location>
        <begin position="69"/>
        <end position="71"/>
    </location>
    <ligand>
        <name>5-amino-6-(D-ribitylamino)uracil</name>
        <dbReference type="ChEBI" id="CHEBI:15934"/>
    </ligand>
</feature>
<keyword evidence="5 7" id="KW-0808">Transferase</keyword>
<feature type="binding site" evidence="7">
    <location>
        <begin position="45"/>
        <end position="47"/>
    </location>
    <ligand>
        <name>5-amino-6-(D-ribitylamino)uracil</name>
        <dbReference type="ChEBI" id="CHEBI:15934"/>
    </ligand>
</feature>
<evidence type="ECO:0000256" key="5">
    <source>
        <dbReference type="ARBA" id="ARBA00022679"/>
    </source>
</evidence>
<keyword evidence="9" id="KW-1185">Reference proteome</keyword>
<dbReference type="UniPathway" id="UPA00275">
    <property type="reaction ID" value="UER00404"/>
</dbReference>
<dbReference type="EMBL" id="LWMT01000261">
    <property type="protein sequence ID" value="KZX10972.1"/>
    <property type="molecule type" value="Genomic_DNA"/>
</dbReference>
<dbReference type="FunFam" id="3.40.50.960:FF:000003">
    <property type="entry name" value="6,7-dimethyl-8-ribityllumazine synthase"/>
    <property type="match status" value="1"/>
</dbReference>
<proteinExistence type="inferred from homology"/>
<dbReference type="GO" id="GO:0009231">
    <property type="term" value="P:riboflavin biosynthetic process"/>
    <property type="evidence" value="ECO:0007669"/>
    <property type="project" value="UniProtKB-UniRule"/>
</dbReference>
<evidence type="ECO:0000313" key="8">
    <source>
        <dbReference type="EMBL" id="KZX10972.1"/>
    </source>
</evidence>
<dbReference type="HAMAP" id="MF_00178">
    <property type="entry name" value="Lumazine_synth"/>
    <property type="match status" value="1"/>
</dbReference>
<evidence type="ECO:0000256" key="2">
    <source>
        <dbReference type="ARBA" id="ARBA00007424"/>
    </source>
</evidence>
<dbReference type="InterPro" id="IPR002180">
    <property type="entry name" value="LS/RS"/>
</dbReference>
<name>A0A165ZP21_9EURY</name>
<feature type="binding site" evidence="7">
    <location>
        <position position="102"/>
    </location>
    <ligand>
        <name>5-amino-6-(D-ribitylamino)uracil</name>
        <dbReference type="ChEBI" id="CHEBI:15934"/>
    </ligand>
</feature>
<dbReference type="SUPFAM" id="SSF52121">
    <property type="entry name" value="Lumazine synthase"/>
    <property type="match status" value="1"/>
</dbReference>
<gene>
    <name evidence="8" type="primary">ribH_2</name>
    <name evidence="7" type="synonym">ribH</name>
    <name evidence="8" type="ORF">MBFIL_15840</name>
</gene>
<feature type="binding site" evidence="7">
    <location>
        <position position="13"/>
    </location>
    <ligand>
        <name>5-amino-6-(D-ribitylamino)uracil</name>
        <dbReference type="ChEBI" id="CHEBI:15934"/>
    </ligand>
</feature>
<protein>
    <recommendedName>
        <fullName evidence="3 7">6,7-dimethyl-8-ribityllumazine synthase</fullName>
        <shortName evidence="7">DMRL synthase</shortName>
        <shortName evidence="7">LS</shortName>
        <shortName evidence="7">Lumazine synthase</shortName>
        <ecNumber evidence="3 7">2.5.1.78</ecNumber>
    </recommendedName>
</protein>
<dbReference type="GO" id="GO:0000906">
    <property type="term" value="F:6,7-dimethyl-8-ribityllumazine synthase activity"/>
    <property type="evidence" value="ECO:0007669"/>
    <property type="project" value="UniProtKB-UniRule"/>
</dbReference>
<dbReference type="CDD" id="cd09211">
    <property type="entry name" value="Lumazine_synthase_archaeal"/>
    <property type="match status" value="1"/>
</dbReference>
<comment type="pathway">
    <text evidence="1 7">Cofactor biosynthesis; riboflavin biosynthesis; riboflavin from 2-hydroxy-3-oxobutyl phosphate and 5-amino-6-(D-ribitylamino)uracil: step 1/2.</text>
</comment>
<comment type="function">
    <text evidence="7">Catalyzes the formation of 6,7-dimethyl-8-ribityllumazine by condensation of 5-amino-6-(D-ribitylamino)uracil with 3,4-dihydroxy-2-butanone 4-phosphate. This is the penultimate step in the biosynthesis of riboflavin.</text>
</comment>
<comment type="catalytic activity">
    <reaction evidence="6 7">
        <text>(2S)-2-hydroxy-3-oxobutyl phosphate + 5-amino-6-(D-ribitylamino)uracil = 6,7-dimethyl-8-(1-D-ribityl)lumazine + phosphate + 2 H2O + H(+)</text>
        <dbReference type="Rhea" id="RHEA:26152"/>
        <dbReference type="ChEBI" id="CHEBI:15377"/>
        <dbReference type="ChEBI" id="CHEBI:15378"/>
        <dbReference type="ChEBI" id="CHEBI:15934"/>
        <dbReference type="ChEBI" id="CHEBI:43474"/>
        <dbReference type="ChEBI" id="CHEBI:58201"/>
        <dbReference type="ChEBI" id="CHEBI:58830"/>
        <dbReference type="EC" id="2.5.1.78"/>
    </reaction>
</comment>
<reference evidence="8 9" key="1">
    <citation type="submission" date="2016-04" db="EMBL/GenBank/DDBJ databases">
        <title>Genome sequence of Methanobrevibacter filiformis DSM 11501.</title>
        <authorList>
            <person name="Poehlein A."/>
            <person name="Seedorf H."/>
            <person name="Daniel R."/>
        </authorList>
    </citation>
    <scope>NUCLEOTIDE SEQUENCE [LARGE SCALE GENOMIC DNA]</scope>
    <source>
        <strain evidence="8 9">DSM 11501</strain>
    </source>
</reference>
<sequence length="138" mass="15178">MVEYKIGAVVAEFNYDITHMMLELAKEEAKIRDSEITKVVTVPGVFDMPLAIKKLLEKEDIDAVITLGAVIEGATGHDQIVAQHASRKIADLSLDYEKPVALGISGPGMTRLDAHKRIDYGKKAVEAAIKMCKRLDEI</sequence>
<evidence type="ECO:0000256" key="4">
    <source>
        <dbReference type="ARBA" id="ARBA00022619"/>
    </source>
</evidence>
<dbReference type="AlphaFoldDB" id="A0A165ZP21"/>
<evidence type="ECO:0000256" key="6">
    <source>
        <dbReference type="ARBA" id="ARBA00048785"/>
    </source>
</evidence>
<dbReference type="STRING" id="55758.MBFIL_15840"/>
<comment type="caution">
    <text evidence="8">The sequence shown here is derived from an EMBL/GenBank/DDBJ whole genome shotgun (WGS) entry which is preliminary data.</text>
</comment>
<organism evidence="8 9">
    <name type="scientific">Methanobrevibacter filiformis</name>
    <dbReference type="NCBI Taxonomy" id="55758"/>
    <lineage>
        <taxon>Archaea</taxon>
        <taxon>Methanobacteriati</taxon>
        <taxon>Methanobacteriota</taxon>
        <taxon>Methanomada group</taxon>
        <taxon>Methanobacteria</taxon>
        <taxon>Methanobacteriales</taxon>
        <taxon>Methanobacteriaceae</taxon>
        <taxon>Methanobrevibacter</taxon>
    </lineage>
</organism>
<dbReference type="NCBIfam" id="TIGR00114">
    <property type="entry name" value="lumazine-synth"/>
    <property type="match status" value="1"/>
</dbReference>
<evidence type="ECO:0000256" key="3">
    <source>
        <dbReference type="ARBA" id="ARBA00012664"/>
    </source>
</evidence>
<comment type="similarity">
    <text evidence="2 7">Belongs to the DMRL synthase family.</text>
</comment>
<dbReference type="Proteomes" id="UP000077066">
    <property type="component" value="Unassembled WGS sequence"/>
</dbReference>
<dbReference type="GO" id="GO:0009349">
    <property type="term" value="C:riboflavin synthase complex"/>
    <property type="evidence" value="ECO:0007669"/>
    <property type="project" value="UniProtKB-UniRule"/>
</dbReference>
<dbReference type="InterPro" id="IPR034964">
    <property type="entry name" value="LS"/>
</dbReference>
<feature type="active site" description="Proton donor" evidence="7">
    <location>
        <position position="77"/>
    </location>
</feature>
<evidence type="ECO:0000256" key="7">
    <source>
        <dbReference type="HAMAP-Rule" id="MF_00178"/>
    </source>
</evidence>
<feature type="binding site" evidence="7">
    <location>
        <position position="111"/>
    </location>
    <ligand>
        <name>(2S)-2-hydroxy-3-oxobutyl phosphate</name>
        <dbReference type="ChEBI" id="CHEBI:58830"/>
    </ligand>
</feature>
<dbReference type="PANTHER" id="PTHR21058:SF0">
    <property type="entry name" value="6,7-DIMETHYL-8-RIBITYLLUMAZINE SYNTHASE"/>
    <property type="match status" value="1"/>
</dbReference>
<dbReference type="RefSeq" id="WP_066973402.1">
    <property type="nucleotide sequence ID" value="NZ_LWMT01000261.1"/>
</dbReference>
<dbReference type="EC" id="2.5.1.78" evidence="3 7"/>
<dbReference type="PATRIC" id="fig|55758.3.peg.1785"/>
<keyword evidence="4 7" id="KW-0686">Riboflavin biosynthesis</keyword>
<dbReference type="PANTHER" id="PTHR21058">
    <property type="entry name" value="6,7-DIMETHYL-8-RIBITYLLUMAZINE SYNTHASE DMRL SYNTHASE LUMAZINE SYNTHASE"/>
    <property type="match status" value="1"/>
</dbReference>
<feature type="binding site" evidence="7">
    <location>
        <begin position="74"/>
        <end position="75"/>
    </location>
    <ligand>
        <name>(2S)-2-hydroxy-3-oxobutyl phosphate</name>
        <dbReference type="ChEBI" id="CHEBI:58830"/>
    </ligand>
</feature>
<dbReference type="Gene3D" id="3.40.50.960">
    <property type="entry name" value="Lumazine/riboflavin synthase"/>
    <property type="match status" value="1"/>
</dbReference>